<feature type="transmembrane region" description="Helical" evidence="2">
    <location>
        <begin position="30"/>
        <end position="52"/>
    </location>
</feature>
<protein>
    <submittedName>
        <fullName evidence="4">Substrate-binding and VWA domain-containing protein</fullName>
    </submittedName>
</protein>
<accession>A0ABP5ELX9</accession>
<feature type="region of interest" description="Disordered" evidence="1">
    <location>
        <begin position="1"/>
        <end position="28"/>
    </location>
</feature>
<dbReference type="Gene3D" id="3.40.50.410">
    <property type="entry name" value="von Willebrand factor, type A domain"/>
    <property type="match status" value="1"/>
</dbReference>
<name>A0ABP5ELX9_9ACTN</name>
<keyword evidence="2" id="KW-0472">Membrane</keyword>
<dbReference type="InterPro" id="IPR002035">
    <property type="entry name" value="VWF_A"/>
</dbReference>
<evidence type="ECO:0000313" key="4">
    <source>
        <dbReference type="EMBL" id="GAA1999994.1"/>
    </source>
</evidence>
<feature type="domain" description="VWFA" evidence="3">
    <location>
        <begin position="400"/>
        <end position="614"/>
    </location>
</feature>
<dbReference type="InterPro" id="IPR036465">
    <property type="entry name" value="vWFA_dom_sf"/>
</dbReference>
<comment type="caution">
    <text evidence="4">The sequence shown here is derived from an EMBL/GenBank/DDBJ whole genome shotgun (WGS) entry which is preliminary data.</text>
</comment>
<evidence type="ECO:0000256" key="1">
    <source>
        <dbReference type="SAM" id="MobiDB-lite"/>
    </source>
</evidence>
<reference evidence="5" key="1">
    <citation type="journal article" date="2019" name="Int. J. Syst. Evol. Microbiol.">
        <title>The Global Catalogue of Microorganisms (GCM) 10K type strain sequencing project: providing services to taxonomists for standard genome sequencing and annotation.</title>
        <authorList>
            <consortium name="The Broad Institute Genomics Platform"/>
            <consortium name="The Broad Institute Genome Sequencing Center for Infectious Disease"/>
            <person name="Wu L."/>
            <person name="Ma J."/>
        </authorList>
    </citation>
    <scope>NUCLEOTIDE SEQUENCE [LARGE SCALE GENOMIC DNA]</scope>
    <source>
        <strain evidence="5">JCM 16013</strain>
    </source>
</reference>
<organism evidence="4 5">
    <name type="scientific">Catenulispora subtropica</name>
    <dbReference type="NCBI Taxonomy" id="450798"/>
    <lineage>
        <taxon>Bacteria</taxon>
        <taxon>Bacillati</taxon>
        <taxon>Actinomycetota</taxon>
        <taxon>Actinomycetes</taxon>
        <taxon>Catenulisporales</taxon>
        <taxon>Catenulisporaceae</taxon>
        <taxon>Catenulispora</taxon>
    </lineage>
</organism>
<keyword evidence="5" id="KW-1185">Reference proteome</keyword>
<dbReference type="Proteomes" id="UP001499854">
    <property type="component" value="Unassembled WGS sequence"/>
</dbReference>
<dbReference type="SMART" id="SM00327">
    <property type="entry name" value="VWA"/>
    <property type="match status" value="1"/>
</dbReference>
<dbReference type="PROSITE" id="PS50234">
    <property type="entry name" value="VWFA"/>
    <property type="match status" value="1"/>
</dbReference>
<dbReference type="SUPFAM" id="SSF53850">
    <property type="entry name" value="Periplasmic binding protein-like II"/>
    <property type="match status" value="1"/>
</dbReference>
<dbReference type="RefSeq" id="WP_344662130.1">
    <property type="nucleotide sequence ID" value="NZ_BAAAQM010000067.1"/>
</dbReference>
<gene>
    <name evidence="4" type="ORF">GCM10009838_76830</name>
</gene>
<dbReference type="Pfam" id="PF13531">
    <property type="entry name" value="SBP_bac_11"/>
    <property type="match status" value="1"/>
</dbReference>
<evidence type="ECO:0000256" key="2">
    <source>
        <dbReference type="SAM" id="Phobius"/>
    </source>
</evidence>
<keyword evidence="2" id="KW-0812">Transmembrane</keyword>
<proteinExistence type="predicted"/>
<keyword evidence="2" id="KW-1133">Transmembrane helix</keyword>
<evidence type="ECO:0000259" key="3">
    <source>
        <dbReference type="PROSITE" id="PS50234"/>
    </source>
</evidence>
<dbReference type="SUPFAM" id="SSF53300">
    <property type="entry name" value="vWA-like"/>
    <property type="match status" value="1"/>
</dbReference>
<evidence type="ECO:0000313" key="5">
    <source>
        <dbReference type="Proteomes" id="UP001499854"/>
    </source>
</evidence>
<feature type="compositionally biased region" description="Polar residues" evidence="1">
    <location>
        <begin position="13"/>
        <end position="22"/>
    </location>
</feature>
<sequence length="617" mass="62622">MTTVAGRHRSYDGPSNTPRRNTSGSSGSSFPTGLVAVGAVLVLAAGGGYVFYTKKHEAGTASTGQSSTSVDSASCPGGSTTLNVDASPDIYSAVKTVADGMTGCVHVNVTSAESAAVGAFLAGTAKGGDVTSAPDVWIPDTGMWLDLARAQGVKTLVDNPTPVAVSPLVIGVPKPVADANGWPGKPFGWADLLANFKSNKMQTAVPDPSNSGPGLAAITMLRGAVLTPAGTDKAKQQQALQNLTLVYRVMSNTVASSMSSLLTDLPSKGATAASSGGIAAFPATEQKVAAYNTASPSTPLVALYPSEGTMMMDYPFSIRSGLDAAHAKAAADFQTLLHSPSAVNTLQKAGFRDPRGAAAGILTPADGVNPALPALAPADTTHTAASTSLAIWNTTSEQTRGLVVMDVSGSMGLSVPGQTDPATKTPLTRLQITSAACLAGLPLFGNNSELGLWTFTTKSKADGGGTVHQEVVPMGPLSAPTGQYPDRRAALNAALQQLSVQPGSRNGLYDTILDAYKTVLNGWAENKSNAIVVFTDGKDDGLNSMSADALIGKLNALKAANPGHTVRVMVVALGSGVDLSTLSRITAAANGQALHAETPADIGNAVIAGFAGRLTDH</sequence>
<dbReference type="EMBL" id="BAAAQM010000067">
    <property type="protein sequence ID" value="GAA1999994.1"/>
    <property type="molecule type" value="Genomic_DNA"/>
</dbReference>
<dbReference type="Gene3D" id="3.40.190.10">
    <property type="entry name" value="Periplasmic binding protein-like II"/>
    <property type="match status" value="2"/>
</dbReference>